<evidence type="ECO:0000313" key="3">
    <source>
        <dbReference type="EMBL" id="GAA3713628.1"/>
    </source>
</evidence>
<organism evidence="3 4">
    <name type="scientific">Terrabacter ginsenosidimutans</name>
    <dbReference type="NCBI Taxonomy" id="490575"/>
    <lineage>
        <taxon>Bacteria</taxon>
        <taxon>Bacillati</taxon>
        <taxon>Actinomycetota</taxon>
        <taxon>Actinomycetes</taxon>
        <taxon>Micrococcales</taxon>
        <taxon>Intrasporangiaceae</taxon>
        <taxon>Terrabacter</taxon>
    </lineage>
</organism>
<feature type="region of interest" description="Disordered" evidence="1">
    <location>
        <begin position="358"/>
        <end position="397"/>
    </location>
</feature>
<reference evidence="4" key="1">
    <citation type="journal article" date="2019" name="Int. J. Syst. Evol. Microbiol.">
        <title>The Global Catalogue of Microorganisms (GCM) 10K type strain sequencing project: providing services to taxonomists for standard genome sequencing and annotation.</title>
        <authorList>
            <consortium name="The Broad Institute Genomics Platform"/>
            <consortium name="The Broad Institute Genome Sequencing Center for Infectious Disease"/>
            <person name="Wu L."/>
            <person name="Ma J."/>
        </authorList>
    </citation>
    <scope>NUCLEOTIDE SEQUENCE [LARGE SCALE GENOMIC DNA]</scope>
    <source>
        <strain evidence="4">JCM 17125</strain>
    </source>
</reference>
<name>A0ABP7E882_9MICO</name>
<protein>
    <recommendedName>
        <fullName evidence="5">Subunit length determinant protein</fullName>
    </recommendedName>
</protein>
<dbReference type="EMBL" id="BAABDC010000005">
    <property type="protein sequence ID" value="GAA3713628.1"/>
    <property type="molecule type" value="Genomic_DNA"/>
</dbReference>
<dbReference type="RefSeq" id="WP_344948949.1">
    <property type="nucleotide sequence ID" value="NZ_BAABDC010000005.1"/>
</dbReference>
<keyword evidence="2" id="KW-0812">Transmembrane</keyword>
<evidence type="ECO:0008006" key="5">
    <source>
        <dbReference type="Google" id="ProtNLM"/>
    </source>
</evidence>
<gene>
    <name evidence="3" type="ORF">GCM10022399_32930</name>
</gene>
<evidence type="ECO:0000313" key="4">
    <source>
        <dbReference type="Proteomes" id="UP001501468"/>
    </source>
</evidence>
<dbReference type="InterPro" id="IPR050445">
    <property type="entry name" value="Bact_polysacc_biosynth/exp"/>
</dbReference>
<feature type="transmembrane region" description="Helical" evidence="2">
    <location>
        <begin position="251"/>
        <end position="277"/>
    </location>
</feature>
<keyword evidence="2" id="KW-0472">Membrane</keyword>
<feature type="transmembrane region" description="Helical" evidence="2">
    <location>
        <begin position="41"/>
        <end position="59"/>
    </location>
</feature>
<dbReference type="Proteomes" id="UP001501468">
    <property type="component" value="Unassembled WGS sequence"/>
</dbReference>
<evidence type="ECO:0000256" key="1">
    <source>
        <dbReference type="SAM" id="MobiDB-lite"/>
    </source>
</evidence>
<keyword evidence="2" id="KW-1133">Transmembrane helix</keyword>
<accession>A0ABP7E882</accession>
<sequence length="584" mass="60450">MIDLSWTIGEEREAELTEAPRPVLSTWHYLRSSLRRGWRTWVGLTVLGAVLGLAVVLVTPPGSTAKVTLLMGHPPSIDGPEGIAMDVSLLNTRTVSEHTVEALGLALTPEAFRSAVTAEPVTSEVLSITVAGPDEAAAAARASELVRQYLDFRATQLRSMTSGLRTQYTSRITAAQQQVTALTKQFEQLSAQGAAAQSRAYDTLARRTDLNKQIADWQESVDNATLYTDAALQTTHVIDPVQVDRASVKRAMALAVGSGLMAGAALGVGIVLFRALVTERLRRRQDVGVALGASVRFSVRSPGPAGRGGLRRWLPARGRWKGNDLAALARGLAAVLDPRAAELDPAAAVPVEAAPAAAAPNGRQVSAASGEVSGSKVLSLTSERRDVPPTADTGKREPDGVALVAIGNVHAAADVVGAAAARLRESGATVFVVDLTKGGVLAHRSAAEAGTPAAGGGAGQASGVLRPTGIPELATGPRGGTPLALVDLEGDTWRSKWESADAVLALLEVDPGIDVDHLATWVDRVVPLVTAGGCTAELLSTTGDLVREAGLGLPFAMMVGCDATDESLGMVRPAESGTGLGGKP</sequence>
<evidence type="ECO:0000256" key="2">
    <source>
        <dbReference type="SAM" id="Phobius"/>
    </source>
</evidence>
<dbReference type="PANTHER" id="PTHR32309">
    <property type="entry name" value="TYROSINE-PROTEIN KINASE"/>
    <property type="match status" value="1"/>
</dbReference>
<feature type="compositionally biased region" description="Basic and acidic residues" evidence="1">
    <location>
        <begin position="382"/>
        <end position="397"/>
    </location>
</feature>
<comment type="caution">
    <text evidence="3">The sequence shown here is derived from an EMBL/GenBank/DDBJ whole genome shotgun (WGS) entry which is preliminary data.</text>
</comment>
<keyword evidence="4" id="KW-1185">Reference proteome</keyword>
<proteinExistence type="predicted"/>
<dbReference type="PANTHER" id="PTHR32309:SF31">
    <property type="entry name" value="CAPSULAR EXOPOLYSACCHARIDE FAMILY"/>
    <property type="match status" value="1"/>
</dbReference>